<proteinExistence type="predicted"/>
<feature type="binding site" evidence="5">
    <location>
        <position position="181"/>
    </location>
    <ligand>
        <name>ATP</name>
        <dbReference type="ChEBI" id="CHEBI:30616"/>
    </ligand>
</feature>
<organism evidence="8 9">
    <name type="scientific">Dioscorea cayennensis subsp. rotundata</name>
    <name type="common">White Guinea yam</name>
    <name type="synonym">Dioscorea rotundata</name>
    <dbReference type="NCBI Taxonomy" id="55577"/>
    <lineage>
        <taxon>Eukaryota</taxon>
        <taxon>Viridiplantae</taxon>
        <taxon>Streptophyta</taxon>
        <taxon>Embryophyta</taxon>
        <taxon>Tracheophyta</taxon>
        <taxon>Spermatophyta</taxon>
        <taxon>Magnoliopsida</taxon>
        <taxon>Liliopsida</taxon>
        <taxon>Dioscoreales</taxon>
        <taxon>Dioscoreaceae</taxon>
        <taxon>Dioscorea</taxon>
    </lineage>
</organism>
<dbReference type="PANTHER" id="PTHR48011:SF4">
    <property type="entry name" value="MITOGEN-ACTIVATED PROTEIN KINASE KINASE KINASE 19"/>
    <property type="match status" value="1"/>
</dbReference>
<dbReference type="GO" id="GO:0005524">
    <property type="term" value="F:ATP binding"/>
    <property type="evidence" value="ECO:0007669"/>
    <property type="project" value="UniProtKB-UniRule"/>
</dbReference>
<keyword evidence="3" id="KW-0418">Kinase</keyword>
<reference evidence="9" key="1">
    <citation type="submission" date="2025-08" db="UniProtKB">
        <authorList>
            <consortium name="RefSeq"/>
        </authorList>
    </citation>
    <scope>IDENTIFICATION</scope>
</reference>
<dbReference type="AlphaFoldDB" id="A0AB40CWX4"/>
<keyword evidence="1" id="KW-0808">Transferase</keyword>
<keyword evidence="4 5" id="KW-0067">ATP-binding</keyword>
<dbReference type="SUPFAM" id="SSF56112">
    <property type="entry name" value="Protein kinase-like (PK-like)"/>
    <property type="match status" value="1"/>
</dbReference>
<evidence type="ECO:0000256" key="4">
    <source>
        <dbReference type="ARBA" id="ARBA00022840"/>
    </source>
</evidence>
<dbReference type="GO" id="GO:0004672">
    <property type="term" value="F:protein kinase activity"/>
    <property type="evidence" value="ECO:0007669"/>
    <property type="project" value="InterPro"/>
</dbReference>
<dbReference type="Gene3D" id="1.10.510.10">
    <property type="entry name" value="Transferase(Phosphotransferase) domain 1"/>
    <property type="match status" value="1"/>
</dbReference>
<feature type="transmembrane region" description="Helical" evidence="6">
    <location>
        <begin position="592"/>
        <end position="616"/>
    </location>
</feature>
<dbReference type="GO" id="GO:0007165">
    <property type="term" value="P:signal transduction"/>
    <property type="evidence" value="ECO:0007669"/>
    <property type="project" value="TreeGrafter"/>
</dbReference>
<keyword evidence="8" id="KW-1185">Reference proteome</keyword>
<feature type="transmembrane region" description="Helical" evidence="6">
    <location>
        <begin position="535"/>
        <end position="556"/>
    </location>
</feature>
<dbReference type="RefSeq" id="XP_039143904.1">
    <property type="nucleotide sequence ID" value="XM_039287970.1"/>
</dbReference>
<evidence type="ECO:0000313" key="8">
    <source>
        <dbReference type="Proteomes" id="UP001515500"/>
    </source>
</evidence>
<name>A0AB40CWX4_DIOCR</name>
<keyword evidence="6" id="KW-0812">Transmembrane</keyword>
<evidence type="ECO:0000256" key="3">
    <source>
        <dbReference type="ARBA" id="ARBA00022777"/>
    </source>
</evidence>
<gene>
    <name evidence="9" type="primary">LOC120281019</name>
</gene>
<evidence type="ECO:0000256" key="6">
    <source>
        <dbReference type="SAM" id="Phobius"/>
    </source>
</evidence>
<evidence type="ECO:0000256" key="1">
    <source>
        <dbReference type="ARBA" id="ARBA00022679"/>
    </source>
</evidence>
<dbReference type="CDD" id="cd06606">
    <property type="entry name" value="STKc_MAPKKK"/>
    <property type="match status" value="1"/>
</dbReference>
<dbReference type="InterPro" id="IPR000719">
    <property type="entry name" value="Prot_kinase_dom"/>
</dbReference>
<keyword evidence="6" id="KW-0472">Membrane</keyword>
<dbReference type="PROSITE" id="PS00108">
    <property type="entry name" value="PROTEIN_KINASE_ST"/>
    <property type="match status" value="1"/>
</dbReference>
<evidence type="ECO:0000256" key="5">
    <source>
        <dbReference type="PROSITE-ProRule" id="PRU10141"/>
    </source>
</evidence>
<dbReference type="InterPro" id="IPR011009">
    <property type="entry name" value="Kinase-like_dom_sf"/>
</dbReference>
<dbReference type="InterPro" id="IPR017441">
    <property type="entry name" value="Protein_kinase_ATP_BS"/>
</dbReference>
<dbReference type="GeneID" id="120281019"/>
<dbReference type="InterPro" id="IPR008271">
    <property type="entry name" value="Ser/Thr_kinase_AS"/>
</dbReference>
<dbReference type="PROSITE" id="PS50011">
    <property type="entry name" value="PROTEIN_KINASE_DOM"/>
    <property type="match status" value="1"/>
</dbReference>
<evidence type="ECO:0000313" key="9">
    <source>
        <dbReference type="RefSeq" id="XP_039143904.1"/>
    </source>
</evidence>
<dbReference type="InterPro" id="IPR052751">
    <property type="entry name" value="Plant_MAPKKK"/>
</dbReference>
<sequence>MSPPPLTPSPTIPQPPKWSSASSLESRHYSCYLSQSALLSFSTITICAKLAIIDKVHKGNADEAQLEAGARGAPSELRALAIATTSMAGLSLTARPALPPNLLNSRHVSPSPSFPSSIYIYIYIHTNTTLTSHHFQILKTLTMSWTRGPTIGHGATATVSLAAAAATPVTTSSSPSIFAVKSMDLSISSPLQREKDILSSLHSPHIVSYLGFDITADPSGSRSFFNLFMEYAPGGSLSDEIKRNGGKLDELSIRSRSREILLGLADLHDNRVVHCDIKSENIVIGVEGTAKIADLGCAKELGDDSDRRIRGTPAFMAPEVARGEAQGPEADVWAFGCTVIEMATGRSPWLIGSEIDPLAVLHKIAFSGETPAAPAWFSDEGKDFVSKCLMKCPNDRWSAEELLKHSFLASLKTSPEPNKWVSPKSILDLDVWESLADDDDDDDESPVESPVRFGDLFSGEFSPNWSWDENWIAVRNENISIEESNHSLTSSLETVNCDLDVISDGISEGDNEYLLACVNYDLDLIKDGVYSEVHFVLLCIIIIIIFIIIIIVTVIIKRNNVNLDVVKEGFWWVWITPSVTPISHRPILGSIITAYAFIYLFTFLTLLLACGLPYYLNFYIFKIL</sequence>
<evidence type="ECO:0000256" key="2">
    <source>
        <dbReference type="ARBA" id="ARBA00022741"/>
    </source>
</evidence>
<dbReference type="Pfam" id="PF00069">
    <property type="entry name" value="Pkinase"/>
    <property type="match status" value="1"/>
</dbReference>
<protein>
    <submittedName>
        <fullName evidence="9">Mitogen-activated protein kinase kinase kinase 18-like</fullName>
    </submittedName>
</protein>
<dbReference type="PROSITE" id="PS00107">
    <property type="entry name" value="PROTEIN_KINASE_ATP"/>
    <property type="match status" value="1"/>
</dbReference>
<evidence type="ECO:0000259" key="7">
    <source>
        <dbReference type="PROSITE" id="PS50011"/>
    </source>
</evidence>
<accession>A0AB40CWX4</accession>
<keyword evidence="6" id="KW-1133">Transmembrane helix</keyword>
<feature type="domain" description="Protein kinase" evidence="7">
    <location>
        <begin position="145"/>
        <end position="408"/>
    </location>
</feature>
<dbReference type="Proteomes" id="UP001515500">
    <property type="component" value="Chromosome 17"/>
</dbReference>
<keyword evidence="2 5" id="KW-0547">Nucleotide-binding</keyword>
<dbReference type="SMART" id="SM00220">
    <property type="entry name" value="S_TKc"/>
    <property type="match status" value="1"/>
</dbReference>
<dbReference type="PANTHER" id="PTHR48011">
    <property type="entry name" value="CCR4-NOT TRANSCRIPTIONAL COMPLEX SUBUNIT CAF120-RELATED"/>
    <property type="match status" value="1"/>
</dbReference>